<sequence>MAEVVLALDHIELSGGFFKRWVLLAIRGGVVVLVRTNGTVIGTRSAHFRYRSWKEACHATETL</sequence>
<keyword evidence="2" id="KW-1185">Reference proteome</keyword>
<dbReference type="Proteomes" id="UP000000813">
    <property type="component" value="Chromosome circular"/>
</dbReference>
<proteinExistence type="predicted"/>
<organism evidence="1 2">
    <name type="scientific">Agrobacterium fabrum (strain C58 / ATCC 33970)</name>
    <name type="common">Agrobacterium tumefaciens (strain C58)</name>
    <dbReference type="NCBI Taxonomy" id="176299"/>
    <lineage>
        <taxon>Bacteria</taxon>
        <taxon>Pseudomonadati</taxon>
        <taxon>Pseudomonadota</taxon>
        <taxon>Alphaproteobacteria</taxon>
        <taxon>Hyphomicrobiales</taxon>
        <taxon>Rhizobiaceae</taxon>
        <taxon>Rhizobium/Agrobacterium group</taxon>
        <taxon>Agrobacterium</taxon>
        <taxon>Agrobacterium tumefaciens complex</taxon>
    </lineage>
</organism>
<dbReference type="BioCyc" id="AGRO:ATU1642-MONOMER"/>
<dbReference type="HOGENOM" id="CLU_2875683_0_0_5"/>
<name>Q8UEW2_AGRFC</name>
<protein>
    <submittedName>
        <fullName evidence="1">Uncharacterized protein</fullName>
    </submittedName>
</protein>
<evidence type="ECO:0000313" key="2">
    <source>
        <dbReference type="Proteomes" id="UP000000813"/>
    </source>
</evidence>
<dbReference type="EMBL" id="AE007869">
    <property type="protein sequence ID" value="AAL42643.1"/>
    <property type="molecule type" value="Genomic_DNA"/>
</dbReference>
<dbReference type="AlphaFoldDB" id="Q8UEW2"/>
<dbReference type="PIR" id="AE2778">
    <property type="entry name" value="AE2778"/>
</dbReference>
<evidence type="ECO:0000313" key="1">
    <source>
        <dbReference type="EMBL" id="AAL42643.1"/>
    </source>
</evidence>
<dbReference type="OrthoDB" id="9925803at2"/>
<dbReference type="EnsemblBacteria" id="AAL42643">
    <property type="protein sequence ID" value="AAL42643"/>
    <property type="gene ID" value="Atu1642"/>
</dbReference>
<reference evidence="1 2" key="2">
    <citation type="journal article" date="2001" name="Science">
        <title>Genome sequence of the plant pathogen and biotechnology agent Agrobacterium tumefaciens C58.</title>
        <authorList>
            <person name="Goodner B."/>
            <person name="Hinkle G."/>
            <person name="Gattung S."/>
            <person name="Miller N."/>
            <person name="Blanchard M."/>
            <person name="Qurollo B."/>
            <person name="Goldman B.S."/>
            <person name="Cao Y."/>
            <person name="Askenazi M."/>
            <person name="Halling C."/>
            <person name="Mullin L."/>
            <person name="Houmiel K."/>
            <person name="Gordon J."/>
            <person name="Vaudin M."/>
            <person name="Iartchouk O."/>
            <person name="Epp A."/>
            <person name="Liu F."/>
            <person name="Wollam C."/>
            <person name="Allinger M."/>
            <person name="Doughty D."/>
            <person name="Scott C."/>
            <person name="Lappas C."/>
            <person name="Markelz B."/>
            <person name="Flanagan C."/>
            <person name="Crowell C."/>
            <person name="Gurson J."/>
            <person name="Lomo C."/>
            <person name="Sear C."/>
            <person name="Strub G."/>
            <person name="Cielo C."/>
            <person name="Slater S."/>
        </authorList>
    </citation>
    <scope>NUCLEOTIDE SEQUENCE [LARGE SCALE GENOMIC DNA]</scope>
    <source>
        <strain evidence="2">C58 / ATCC 33970</strain>
    </source>
</reference>
<gene>
    <name evidence="1" type="ordered locus">Atu1642</name>
</gene>
<accession>Q8UEW2</accession>
<reference evidence="1 2" key="1">
    <citation type="journal article" date="2001" name="Science">
        <title>The genome of the natural genetic engineer Agrobacterium tumefaciens C58.</title>
        <authorList>
            <person name="Wood D.W."/>
            <person name="Setubal J.C."/>
            <person name="Kaul R."/>
            <person name="Monks D.E."/>
            <person name="Kitajima J.P."/>
            <person name="Okura V.K."/>
            <person name="Zhou Y."/>
            <person name="Chen L."/>
            <person name="Wood G.E."/>
            <person name="Almeida N.F.Jr."/>
            <person name="Woo L."/>
            <person name="Chen Y."/>
            <person name="Paulsen I.T."/>
            <person name="Eisen J.A."/>
            <person name="Karp P.D."/>
            <person name="Bovee D.Sr."/>
            <person name="Chapman P."/>
            <person name="Clendenning J."/>
            <person name="Deatherage G."/>
            <person name="Gillet W."/>
            <person name="Grant C."/>
            <person name="Kutyavin T."/>
            <person name="Levy R."/>
            <person name="Li M.J."/>
            <person name="McClelland E."/>
            <person name="Palmieri A."/>
            <person name="Raymond C."/>
            <person name="Rouse G."/>
            <person name="Saenphimmachak C."/>
            <person name="Wu Z."/>
            <person name="Romero P."/>
            <person name="Gordon D."/>
            <person name="Zhang S."/>
            <person name="Yoo H."/>
            <person name="Tao Y."/>
            <person name="Biddle P."/>
            <person name="Jung M."/>
            <person name="Krespan W."/>
            <person name="Perry M."/>
            <person name="Gordon-Kamm B."/>
            <person name="Liao L."/>
            <person name="Kim S."/>
            <person name="Hendrick C."/>
            <person name="Zhao Z.Y."/>
            <person name="Dolan M."/>
            <person name="Chumley F."/>
            <person name="Tingey S.V."/>
            <person name="Tomb J.F."/>
            <person name="Gordon M.P."/>
            <person name="Olson M.V."/>
            <person name="Nester E.W."/>
        </authorList>
    </citation>
    <scope>NUCLEOTIDE SEQUENCE [LARGE SCALE GENOMIC DNA]</scope>
    <source>
        <strain evidence="2">C58 / ATCC 33970</strain>
    </source>
</reference>
<dbReference type="KEGG" id="atu:Atu1642"/>